<name>A0A0A9HCY4_ARUDO</name>
<feature type="compositionally biased region" description="Gly residues" evidence="1">
    <location>
        <begin position="1"/>
        <end position="22"/>
    </location>
</feature>
<sequence length="61" mass="5987">MSAGRGGSGSSASGGGGGGRKGGTSISYPGCRHLIFGAHDAPRLVLQPKPPLSPATAKLLW</sequence>
<protein>
    <submittedName>
        <fullName evidence="2">Uncharacterized protein</fullName>
    </submittedName>
</protein>
<organism evidence="2">
    <name type="scientific">Arundo donax</name>
    <name type="common">Giant reed</name>
    <name type="synonym">Donax arundinaceus</name>
    <dbReference type="NCBI Taxonomy" id="35708"/>
    <lineage>
        <taxon>Eukaryota</taxon>
        <taxon>Viridiplantae</taxon>
        <taxon>Streptophyta</taxon>
        <taxon>Embryophyta</taxon>
        <taxon>Tracheophyta</taxon>
        <taxon>Spermatophyta</taxon>
        <taxon>Magnoliopsida</taxon>
        <taxon>Liliopsida</taxon>
        <taxon>Poales</taxon>
        <taxon>Poaceae</taxon>
        <taxon>PACMAD clade</taxon>
        <taxon>Arundinoideae</taxon>
        <taxon>Arundineae</taxon>
        <taxon>Arundo</taxon>
    </lineage>
</organism>
<dbReference type="AlphaFoldDB" id="A0A0A9HCY4"/>
<evidence type="ECO:0000313" key="2">
    <source>
        <dbReference type="EMBL" id="JAE33664.1"/>
    </source>
</evidence>
<proteinExistence type="predicted"/>
<feature type="region of interest" description="Disordered" evidence="1">
    <location>
        <begin position="1"/>
        <end position="25"/>
    </location>
</feature>
<dbReference type="EMBL" id="GBRH01164232">
    <property type="protein sequence ID" value="JAE33664.1"/>
    <property type="molecule type" value="Transcribed_RNA"/>
</dbReference>
<accession>A0A0A9HCY4</accession>
<reference evidence="2" key="1">
    <citation type="submission" date="2014-09" db="EMBL/GenBank/DDBJ databases">
        <authorList>
            <person name="Magalhaes I.L.F."/>
            <person name="Oliveira U."/>
            <person name="Santos F.R."/>
            <person name="Vidigal T.H.D.A."/>
            <person name="Brescovit A.D."/>
            <person name="Santos A.J."/>
        </authorList>
    </citation>
    <scope>NUCLEOTIDE SEQUENCE</scope>
    <source>
        <tissue evidence="2">Shoot tissue taken approximately 20 cm above the soil surface</tissue>
    </source>
</reference>
<evidence type="ECO:0000256" key="1">
    <source>
        <dbReference type="SAM" id="MobiDB-lite"/>
    </source>
</evidence>
<reference evidence="2" key="2">
    <citation type="journal article" date="2015" name="Data Brief">
        <title>Shoot transcriptome of the giant reed, Arundo donax.</title>
        <authorList>
            <person name="Barrero R.A."/>
            <person name="Guerrero F.D."/>
            <person name="Moolhuijzen P."/>
            <person name="Goolsby J.A."/>
            <person name="Tidwell J."/>
            <person name="Bellgard S.E."/>
            <person name="Bellgard M.I."/>
        </authorList>
    </citation>
    <scope>NUCLEOTIDE SEQUENCE</scope>
    <source>
        <tissue evidence="2">Shoot tissue taken approximately 20 cm above the soil surface</tissue>
    </source>
</reference>